<comment type="caution">
    <text evidence="13">The sequence shown here is derived from an EMBL/GenBank/DDBJ whole genome shotgun (WGS) entry which is preliminary data.</text>
</comment>
<comment type="similarity">
    <text evidence="3 12">Belongs to the CcmD/CycX/HelD family.</text>
</comment>
<keyword evidence="10 12" id="KW-1133">Transmembrane helix</keyword>
<evidence type="ECO:0000256" key="7">
    <source>
        <dbReference type="ARBA" id="ARBA00022519"/>
    </source>
</evidence>
<evidence type="ECO:0000256" key="6">
    <source>
        <dbReference type="ARBA" id="ARBA00022475"/>
    </source>
</evidence>
<dbReference type="Pfam" id="PF04995">
    <property type="entry name" value="CcmD"/>
    <property type="match status" value="1"/>
</dbReference>
<keyword evidence="9 12" id="KW-0201">Cytochrome c-type biogenesis</keyword>
<reference evidence="13 14" key="1">
    <citation type="submission" date="2023-07" db="EMBL/GenBank/DDBJ databases">
        <title>Sorghum-associated microbial communities from plants grown in Nebraska, USA.</title>
        <authorList>
            <person name="Schachtman D."/>
        </authorList>
    </citation>
    <scope>NUCLEOTIDE SEQUENCE [LARGE SCALE GENOMIC DNA]</scope>
    <source>
        <strain evidence="13 14">584</strain>
    </source>
</reference>
<comment type="subcellular location">
    <subcellularLocation>
        <location evidence="2 12">Cell inner membrane</location>
        <topology evidence="2 12">Single-pass membrane protein</topology>
    </subcellularLocation>
</comment>
<dbReference type="PANTHER" id="PTHR37531:SF1">
    <property type="entry name" value="HEME EXPORTER PROTEIN D"/>
    <property type="match status" value="1"/>
</dbReference>
<gene>
    <name evidence="13" type="ORF">E9232_002147</name>
</gene>
<dbReference type="EMBL" id="JAVDPW010000003">
    <property type="protein sequence ID" value="MDR6289632.1"/>
    <property type="molecule type" value="Genomic_DNA"/>
</dbReference>
<dbReference type="PANTHER" id="PTHR37531">
    <property type="entry name" value="HEME EXPORTER PROTEIN D"/>
    <property type="match status" value="1"/>
</dbReference>
<dbReference type="NCBIfam" id="TIGR03141">
    <property type="entry name" value="cytochro_ccmD"/>
    <property type="match status" value="1"/>
</dbReference>
<dbReference type="InterPro" id="IPR052075">
    <property type="entry name" value="Heme_exporter_D"/>
</dbReference>
<keyword evidence="8 12" id="KW-0812">Transmembrane</keyword>
<comment type="function">
    <text evidence="1 12">Required for the export of heme to the periplasm for the biogenesis of c-type cytochromes.</text>
</comment>
<accession>A0ABU1JMS1</accession>
<evidence type="ECO:0000256" key="3">
    <source>
        <dbReference type="ARBA" id="ARBA00008741"/>
    </source>
</evidence>
<evidence type="ECO:0000256" key="9">
    <source>
        <dbReference type="ARBA" id="ARBA00022748"/>
    </source>
</evidence>
<keyword evidence="14" id="KW-1185">Reference proteome</keyword>
<evidence type="ECO:0000256" key="4">
    <source>
        <dbReference type="ARBA" id="ARBA00016461"/>
    </source>
</evidence>
<sequence>MADFFAMGGYAAYVWGAYGLALVVLTGLVVATLARRRSSQRSLEALEQLRGRRGRA</sequence>
<evidence type="ECO:0000256" key="5">
    <source>
        <dbReference type="ARBA" id="ARBA00022448"/>
    </source>
</evidence>
<evidence type="ECO:0000256" key="12">
    <source>
        <dbReference type="RuleBase" id="RU363101"/>
    </source>
</evidence>
<evidence type="ECO:0000256" key="8">
    <source>
        <dbReference type="ARBA" id="ARBA00022692"/>
    </source>
</evidence>
<keyword evidence="7 12" id="KW-0997">Cell inner membrane</keyword>
<proteinExistence type="inferred from homology"/>
<evidence type="ECO:0000256" key="11">
    <source>
        <dbReference type="ARBA" id="ARBA00023136"/>
    </source>
</evidence>
<keyword evidence="11 12" id="KW-0472">Membrane</keyword>
<name>A0ABU1JMS1_9PROT</name>
<evidence type="ECO:0000256" key="10">
    <source>
        <dbReference type="ARBA" id="ARBA00022989"/>
    </source>
</evidence>
<feature type="transmembrane region" description="Helical" evidence="12">
    <location>
        <begin position="12"/>
        <end position="34"/>
    </location>
</feature>
<keyword evidence="6 12" id="KW-1003">Cell membrane</keyword>
<evidence type="ECO:0000256" key="2">
    <source>
        <dbReference type="ARBA" id="ARBA00004377"/>
    </source>
</evidence>
<keyword evidence="5 12" id="KW-0813">Transport</keyword>
<evidence type="ECO:0000313" key="14">
    <source>
        <dbReference type="Proteomes" id="UP001262410"/>
    </source>
</evidence>
<protein>
    <recommendedName>
        <fullName evidence="4 12">Heme exporter protein D</fullName>
    </recommendedName>
</protein>
<organism evidence="13 14">
    <name type="scientific">Inquilinus ginsengisoli</name>
    <dbReference type="NCBI Taxonomy" id="363840"/>
    <lineage>
        <taxon>Bacteria</taxon>
        <taxon>Pseudomonadati</taxon>
        <taxon>Pseudomonadota</taxon>
        <taxon>Alphaproteobacteria</taxon>
        <taxon>Rhodospirillales</taxon>
        <taxon>Rhodospirillaceae</taxon>
        <taxon>Inquilinus</taxon>
    </lineage>
</organism>
<dbReference type="InterPro" id="IPR007078">
    <property type="entry name" value="Haem_export_protD_CcmD"/>
</dbReference>
<evidence type="ECO:0000256" key="1">
    <source>
        <dbReference type="ARBA" id="ARBA00002442"/>
    </source>
</evidence>
<dbReference type="Proteomes" id="UP001262410">
    <property type="component" value="Unassembled WGS sequence"/>
</dbReference>
<evidence type="ECO:0000313" key="13">
    <source>
        <dbReference type="EMBL" id="MDR6289632.1"/>
    </source>
</evidence>
<dbReference type="RefSeq" id="WP_309793913.1">
    <property type="nucleotide sequence ID" value="NZ_JAVDPW010000003.1"/>
</dbReference>